<organism evidence="11 12">
    <name type="scientific">Paenactinomyces guangxiensis</name>
    <dbReference type="NCBI Taxonomy" id="1490290"/>
    <lineage>
        <taxon>Bacteria</taxon>
        <taxon>Bacillati</taxon>
        <taxon>Bacillota</taxon>
        <taxon>Bacilli</taxon>
        <taxon>Bacillales</taxon>
        <taxon>Thermoactinomycetaceae</taxon>
        <taxon>Paenactinomyces</taxon>
    </lineage>
</organism>
<gene>
    <name evidence="9 11" type="primary">argB</name>
    <name evidence="11" type="ORF">H1191_13650</name>
</gene>
<dbReference type="GO" id="GO:0005737">
    <property type="term" value="C:cytoplasm"/>
    <property type="evidence" value="ECO:0007669"/>
    <property type="project" value="UniProtKB-SubCell"/>
</dbReference>
<dbReference type="InterPro" id="IPR036393">
    <property type="entry name" value="AceGlu_kinase-like_sf"/>
</dbReference>
<sequence length="274" mass="29366">MTQTIVVKLGGSILRRLHPTFYSRCAELQRKGVTPIIVHGGGPMISEWMKATGKAPKFVDGLRVTDEETLAIVEMVLAGSVNKQIVTCFLSEGADAVGLSGIDLQLLQTEQRNPVLGYVGEVISVNDKAIRQLLDQGWIPVISSLGIDDRGQHLNINADEAASAIARAVGAKQLVMVSDVDGISIGEGDDKHILSQATPELIEQYIHSGEITGGMIPKVRSGIRCLEGSVEEVWIVNGEKPDSLMLDSANRDCGTCLVKKEAEKDVALSHISSS</sequence>
<dbReference type="InterPro" id="IPR037528">
    <property type="entry name" value="ArgB"/>
</dbReference>
<keyword evidence="6 9" id="KW-0418">Kinase</keyword>
<evidence type="ECO:0000256" key="3">
    <source>
        <dbReference type="ARBA" id="ARBA00022605"/>
    </source>
</evidence>
<proteinExistence type="inferred from homology"/>
<comment type="caution">
    <text evidence="11">The sequence shown here is derived from an EMBL/GenBank/DDBJ whole genome shotgun (WGS) entry which is preliminary data.</text>
</comment>
<comment type="similarity">
    <text evidence="9">Belongs to the acetylglutamate kinase family. ArgB subfamily.</text>
</comment>
<dbReference type="CDD" id="cd04238">
    <property type="entry name" value="AAK_NAGK-like"/>
    <property type="match status" value="1"/>
</dbReference>
<name>A0A7W2A952_9BACL</name>
<feature type="binding site" evidence="9">
    <location>
        <begin position="41"/>
        <end position="42"/>
    </location>
    <ligand>
        <name>substrate</name>
    </ligand>
</feature>
<dbReference type="PANTHER" id="PTHR23342">
    <property type="entry name" value="N-ACETYLGLUTAMATE SYNTHASE"/>
    <property type="match status" value="1"/>
</dbReference>
<dbReference type="GO" id="GO:0042450">
    <property type="term" value="P:L-arginine biosynthetic process via ornithine"/>
    <property type="evidence" value="ECO:0007669"/>
    <property type="project" value="UniProtKB-UniRule"/>
</dbReference>
<dbReference type="InterPro" id="IPR004662">
    <property type="entry name" value="AcgluKinase_fam"/>
</dbReference>
<dbReference type="GO" id="GO:0003991">
    <property type="term" value="F:acetylglutamate kinase activity"/>
    <property type="evidence" value="ECO:0007669"/>
    <property type="project" value="UniProtKB-UniRule"/>
</dbReference>
<feature type="binding site" evidence="9">
    <location>
        <position position="155"/>
    </location>
    <ligand>
        <name>substrate</name>
    </ligand>
</feature>
<dbReference type="Pfam" id="PF00696">
    <property type="entry name" value="AA_kinase"/>
    <property type="match status" value="1"/>
</dbReference>
<dbReference type="FunFam" id="3.40.1160.10:FF:000004">
    <property type="entry name" value="Acetylglutamate kinase"/>
    <property type="match status" value="1"/>
</dbReference>
<dbReference type="Gene3D" id="3.40.1160.10">
    <property type="entry name" value="Acetylglutamate kinase-like"/>
    <property type="match status" value="1"/>
</dbReference>
<evidence type="ECO:0000256" key="5">
    <source>
        <dbReference type="ARBA" id="ARBA00022741"/>
    </source>
</evidence>
<feature type="site" description="Transition state stabilizer" evidence="9">
    <location>
        <position position="8"/>
    </location>
</feature>
<dbReference type="UniPathway" id="UPA00068">
    <property type="reaction ID" value="UER00107"/>
</dbReference>
<keyword evidence="2 9" id="KW-0055">Arginine biosynthesis</keyword>
<dbReference type="EMBL" id="JACEIQ010000014">
    <property type="protein sequence ID" value="MBA4495350.1"/>
    <property type="molecule type" value="Genomic_DNA"/>
</dbReference>
<comment type="subcellular location">
    <subcellularLocation>
        <location evidence="9">Cytoplasm</location>
    </subcellularLocation>
</comment>
<evidence type="ECO:0000256" key="4">
    <source>
        <dbReference type="ARBA" id="ARBA00022679"/>
    </source>
</evidence>
<dbReference type="PRINTS" id="PR00474">
    <property type="entry name" value="GLU5KINASE"/>
</dbReference>
<dbReference type="Proteomes" id="UP000535491">
    <property type="component" value="Unassembled WGS sequence"/>
</dbReference>
<dbReference type="AlphaFoldDB" id="A0A7W2A952"/>
<keyword evidence="3 9" id="KW-0028">Amino-acid biosynthesis</keyword>
<dbReference type="InterPro" id="IPR001057">
    <property type="entry name" value="Glu/AcGlu_kinase"/>
</dbReference>
<comment type="pathway">
    <text evidence="1 9">Amino-acid biosynthesis; L-arginine biosynthesis; N(2)-acetyl-L-ornithine from L-glutamate: step 2/4.</text>
</comment>
<keyword evidence="4 9" id="KW-0808">Transferase</keyword>
<feature type="site" description="Transition state stabilizer" evidence="9">
    <location>
        <position position="218"/>
    </location>
</feature>
<dbReference type="HAMAP" id="MF_00082">
    <property type="entry name" value="ArgB"/>
    <property type="match status" value="1"/>
</dbReference>
<accession>A0A7W2A952</accession>
<dbReference type="PANTHER" id="PTHR23342:SF0">
    <property type="entry name" value="N-ACETYLGLUTAMATE SYNTHASE, MITOCHONDRIAL"/>
    <property type="match status" value="1"/>
</dbReference>
<evidence type="ECO:0000259" key="10">
    <source>
        <dbReference type="Pfam" id="PF00696"/>
    </source>
</evidence>
<keyword evidence="12" id="KW-1185">Reference proteome</keyword>
<dbReference type="PIRSF" id="PIRSF000728">
    <property type="entry name" value="NAGK"/>
    <property type="match status" value="1"/>
</dbReference>
<evidence type="ECO:0000256" key="6">
    <source>
        <dbReference type="ARBA" id="ARBA00022777"/>
    </source>
</evidence>
<evidence type="ECO:0000256" key="1">
    <source>
        <dbReference type="ARBA" id="ARBA00004828"/>
    </source>
</evidence>
<dbReference type="SUPFAM" id="SSF53633">
    <property type="entry name" value="Carbamate kinase-like"/>
    <property type="match status" value="1"/>
</dbReference>
<evidence type="ECO:0000256" key="2">
    <source>
        <dbReference type="ARBA" id="ARBA00022571"/>
    </source>
</evidence>
<feature type="binding site" evidence="9">
    <location>
        <position position="63"/>
    </location>
    <ligand>
        <name>substrate</name>
    </ligand>
</feature>
<dbReference type="NCBIfam" id="TIGR00761">
    <property type="entry name" value="argB"/>
    <property type="match status" value="1"/>
</dbReference>
<evidence type="ECO:0000256" key="8">
    <source>
        <dbReference type="ARBA" id="ARBA00048141"/>
    </source>
</evidence>
<keyword evidence="7 9" id="KW-0067">ATP-binding</keyword>
<reference evidence="11 12" key="1">
    <citation type="submission" date="2020-07" db="EMBL/GenBank/DDBJ databases">
        <authorList>
            <person name="Feng H."/>
        </authorList>
    </citation>
    <scope>NUCLEOTIDE SEQUENCE [LARGE SCALE GENOMIC DNA]</scope>
    <source>
        <strain evidence="12">s-10</strain>
    </source>
</reference>
<comment type="function">
    <text evidence="9">Catalyzes the ATP-dependent phosphorylation of N-acetyl-L-glutamate.</text>
</comment>
<comment type="catalytic activity">
    <reaction evidence="8 9">
        <text>N-acetyl-L-glutamate + ATP = N-acetyl-L-glutamyl 5-phosphate + ADP</text>
        <dbReference type="Rhea" id="RHEA:14629"/>
        <dbReference type="ChEBI" id="CHEBI:30616"/>
        <dbReference type="ChEBI" id="CHEBI:44337"/>
        <dbReference type="ChEBI" id="CHEBI:57936"/>
        <dbReference type="ChEBI" id="CHEBI:456216"/>
        <dbReference type="EC" id="2.7.2.8"/>
    </reaction>
</comment>
<evidence type="ECO:0000256" key="9">
    <source>
        <dbReference type="HAMAP-Rule" id="MF_00082"/>
    </source>
</evidence>
<dbReference type="RefSeq" id="WP_181752700.1">
    <property type="nucleotide sequence ID" value="NZ_JACEIQ010000014.1"/>
</dbReference>
<evidence type="ECO:0000256" key="7">
    <source>
        <dbReference type="ARBA" id="ARBA00022840"/>
    </source>
</evidence>
<evidence type="ECO:0000313" key="12">
    <source>
        <dbReference type="Proteomes" id="UP000535491"/>
    </source>
</evidence>
<dbReference type="InterPro" id="IPR001048">
    <property type="entry name" value="Asp/Glu/Uridylate_kinase"/>
</dbReference>
<dbReference type="EC" id="2.7.2.8" evidence="9"/>
<dbReference type="GO" id="GO:0005524">
    <property type="term" value="F:ATP binding"/>
    <property type="evidence" value="ECO:0007669"/>
    <property type="project" value="UniProtKB-UniRule"/>
</dbReference>
<keyword evidence="5 9" id="KW-0547">Nucleotide-binding</keyword>
<feature type="domain" description="Aspartate/glutamate/uridylate kinase" evidence="10">
    <location>
        <begin position="4"/>
        <end position="237"/>
    </location>
</feature>
<protein>
    <recommendedName>
        <fullName evidence="9">Acetylglutamate kinase</fullName>
        <ecNumber evidence="9">2.7.2.8</ecNumber>
    </recommendedName>
    <alternativeName>
        <fullName evidence="9">N-acetyl-L-glutamate 5-phosphotransferase</fullName>
    </alternativeName>
    <alternativeName>
        <fullName evidence="9">NAG kinase</fullName>
        <shortName evidence="9">NAGK</shortName>
    </alternativeName>
</protein>
<keyword evidence="9" id="KW-0963">Cytoplasm</keyword>
<evidence type="ECO:0000313" key="11">
    <source>
        <dbReference type="EMBL" id="MBA4495350.1"/>
    </source>
</evidence>